<dbReference type="GO" id="GO:0016874">
    <property type="term" value="F:ligase activity"/>
    <property type="evidence" value="ECO:0007669"/>
    <property type="project" value="UniProtKB-KW"/>
</dbReference>
<reference evidence="3" key="1">
    <citation type="submission" date="2016-10" db="EMBL/GenBank/DDBJ databases">
        <authorList>
            <person name="Varghese N."/>
            <person name="Submissions S."/>
        </authorList>
    </citation>
    <scope>NUCLEOTIDE SEQUENCE [LARGE SCALE GENOMIC DNA]</scope>
    <source>
        <strain evidence="3">Gh-105</strain>
    </source>
</reference>
<gene>
    <name evidence="2" type="ORF">SAMN05192565_11393</name>
</gene>
<dbReference type="Gene3D" id="3.30.930.10">
    <property type="entry name" value="Bira Bifunctional Protein, Domain 2"/>
    <property type="match status" value="1"/>
</dbReference>
<dbReference type="EMBL" id="FOPM01000013">
    <property type="protein sequence ID" value="SFG84940.1"/>
    <property type="molecule type" value="Genomic_DNA"/>
</dbReference>
<organism evidence="2 3">
    <name type="scientific">Methylobacterium gossipiicola</name>
    <dbReference type="NCBI Taxonomy" id="582675"/>
    <lineage>
        <taxon>Bacteria</taxon>
        <taxon>Pseudomonadati</taxon>
        <taxon>Pseudomonadota</taxon>
        <taxon>Alphaproteobacteria</taxon>
        <taxon>Hyphomicrobiales</taxon>
        <taxon>Methylobacteriaceae</taxon>
        <taxon>Methylobacterium</taxon>
    </lineage>
</organism>
<dbReference type="AlphaFoldDB" id="A0A1I2V721"/>
<feature type="domain" description="BPL/LPL catalytic" evidence="1">
    <location>
        <begin position="14"/>
        <end position="198"/>
    </location>
</feature>
<dbReference type="Proteomes" id="UP000199229">
    <property type="component" value="Unassembled WGS sequence"/>
</dbReference>
<dbReference type="OrthoDB" id="7657788at2"/>
<name>A0A1I2V721_9HYPH</name>
<proteinExistence type="predicted"/>
<protein>
    <submittedName>
        <fullName evidence="2">Biotin-(Acetyl-CoA carboxylase) ligase</fullName>
    </submittedName>
</protein>
<accession>A0A1I2V721</accession>
<sequence>MTVSAKTDPAVLVLPPAFTGVTVPATEDAFTQARARAEADAGEAAGTLVIVERTDLLDLAVILAPGEPLASARRAFLLGMVALIDAVGAYGPPEMPITLIWPGTLMFDGARLGGGRLAWPEECAEDAEPDWLVFSATLIVSKAQWGDPGLTPGSTALDEEGFGRDIRLALIESFARNLMKAFATWEEDGFSGLAARYLAHLPAAVGARAGIDGNGDAVLERDGATERLALAPNLDEPAWRDPATGMVRL</sequence>
<dbReference type="InterPro" id="IPR004143">
    <property type="entry name" value="BPL_LPL_catalytic"/>
</dbReference>
<evidence type="ECO:0000259" key="1">
    <source>
        <dbReference type="Pfam" id="PF16917"/>
    </source>
</evidence>
<dbReference type="STRING" id="582675.SAMN05192565_11393"/>
<dbReference type="Pfam" id="PF16917">
    <property type="entry name" value="BPL_LplA_LipB_2"/>
    <property type="match status" value="1"/>
</dbReference>
<evidence type="ECO:0000313" key="2">
    <source>
        <dbReference type="EMBL" id="SFG84940.1"/>
    </source>
</evidence>
<dbReference type="RefSeq" id="WP_091972411.1">
    <property type="nucleotide sequence ID" value="NZ_FOPM01000013.1"/>
</dbReference>
<evidence type="ECO:0000313" key="3">
    <source>
        <dbReference type="Proteomes" id="UP000199229"/>
    </source>
</evidence>
<keyword evidence="2" id="KW-0436">Ligase</keyword>
<dbReference type="InterPro" id="IPR045864">
    <property type="entry name" value="aa-tRNA-synth_II/BPL/LPL"/>
</dbReference>
<keyword evidence="3" id="KW-1185">Reference proteome</keyword>